<dbReference type="Pfam" id="PF04572">
    <property type="entry name" value="Gb3_synth"/>
    <property type="match status" value="1"/>
</dbReference>
<dbReference type="OrthoDB" id="9802987at2"/>
<gene>
    <name evidence="3" type="ORF">SAMN04487911_102162</name>
</gene>
<keyword evidence="1 3" id="KW-0808">Transferase</keyword>
<evidence type="ECO:0000256" key="1">
    <source>
        <dbReference type="ARBA" id="ARBA00022679"/>
    </source>
</evidence>
<reference evidence="3 4" key="1">
    <citation type="submission" date="2016-11" db="EMBL/GenBank/DDBJ databases">
        <authorList>
            <person name="Jaros S."/>
            <person name="Januszkiewicz K."/>
            <person name="Wedrychowicz H."/>
        </authorList>
    </citation>
    <scope>NUCLEOTIDE SEQUENCE [LARGE SCALE GENOMIC DNA]</scope>
    <source>
        <strain evidence="3 4">CGMCC 1.8863</strain>
    </source>
</reference>
<organism evidence="3 4">
    <name type="scientific">Arenibacter nanhaiticus</name>
    <dbReference type="NCBI Taxonomy" id="558155"/>
    <lineage>
        <taxon>Bacteria</taxon>
        <taxon>Pseudomonadati</taxon>
        <taxon>Bacteroidota</taxon>
        <taxon>Flavobacteriia</taxon>
        <taxon>Flavobacteriales</taxon>
        <taxon>Flavobacteriaceae</taxon>
        <taxon>Arenibacter</taxon>
    </lineage>
</organism>
<accession>A0A1M6BEV8</accession>
<dbReference type="SUPFAM" id="SSF53448">
    <property type="entry name" value="Nucleotide-diphospho-sugar transferases"/>
    <property type="match status" value="1"/>
</dbReference>
<evidence type="ECO:0000313" key="4">
    <source>
        <dbReference type="Proteomes" id="UP000184231"/>
    </source>
</evidence>
<dbReference type="Proteomes" id="UP000184231">
    <property type="component" value="Unassembled WGS sequence"/>
</dbReference>
<feature type="domain" description="Alpha 1,4-glycosyltransferase" evidence="2">
    <location>
        <begin position="122"/>
        <end position="212"/>
    </location>
</feature>
<dbReference type="PANTHER" id="PTHR32385:SF15">
    <property type="entry name" value="INOSITOL PHOSPHOCERAMIDE MANNOSYLTRANSFERASE 1"/>
    <property type="match status" value="1"/>
</dbReference>
<dbReference type="InterPro" id="IPR029044">
    <property type="entry name" value="Nucleotide-diphossugar_trans"/>
</dbReference>
<dbReference type="AlphaFoldDB" id="A0A1M6BEV8"/>
<proteinExistence type="predicted"/>
<dbReference type="Gene3D" id="3.90.550.20">
    <property type="match status" value="1"/>
</dbReference>
<protein>
    <submittedName>
        <fullName evidence="3">Glycosyltransferase sugar-binding region containing DXD motif-containing protein</fullName>
    </submittedName>
</protein>
<evidence type="ECO:0000313" key="3">
    <source>
        <dbReference type="EMBL" id="SHI46983.1"/>
    </source>
</evidence>
<dbReference type="InterPro" id="IPR007652">
    <property type="entry name" value="A1-4-GlycosylTfrase_dom"/>
</dbReference>
<dbReference type="GO" id="GO:0051999">
    <property type="term" value="P:mannosyl-inositol phosphorylceramide biosynthetic process"/>
    <property type="evidence" value="ECO:0007669"/>
    <property type="project" value="TreeGrafter"/>
</dbReference>
<dbReference type="GO" id="GO:0000030">
    <property type="term" value="F:mannosyltransferase activity"/>
    <property type="evidence" value="ECO:0007669"/>
    <property type="project" value="TreeGrafter"/>
</dbReference>
<evidence type="ECO:0000259" key="2">
    <source>
        <dbReference type="Pfam" id="PF04572"/>
    </source>
</evidence>
<keyword evidence="4" id="KW-1185">Reference proteome</keyword>
<name>A0A1M6BEV8_9FLAO</name>
<dbReference type="EMBL" id="FQYX01000002">
    <property type="protein sequence ID" value="SHI46983.1"/>
    <property type="molecule type" value="Genomic_DNA"/>
</dbReference>
<dbReference type="STRING" id="558155.SAMN04487911_102162"/>
<dbReference type="InterPro" id="IPR007577">
    <property type="entry name" value="GlycoTrfase_DXD_sugar-bd_CS"/>
</dbReference>
<sequence length="251" mass="29838">MIPKKIHYCWYGQGKMNDTLQKCIASWHEKLPEYEIIKWDETNTPFHKFPFLKLLYKQKKWSFITDYVRLYSIYTQGGIYLDTDIEILKDFGALLNEKAFVGFQTNLEDSIYPINSAVIGSEKGNSFVLDCLKETEKKQRLQFNAMGGPPIVSKVLIENYGLDTYKEQLLNGVKLLPTSYFYPFSWEETYTKDCIKPETICIHWWQDSWKNKKKGFKYILDSFNRKLQKTPVMLKDKLHYLLDKKSFFYIQ</sequence>
<dbReference type="PANTHER" id="PTHR32385">
    <property type="entry name" value="MANNOSYL PHOSPHORYLINOSITOL CERAMIDE SYNTHASE"/>
    <property type="match status" value="1"/>
</dbReference>
<dbReference type="Pfam" id="PF04488">
    <property type="entry name" value="Gly_transf_sug"/>
    <property type="match status" value="1"/>
</dbReference>
<dbReference type="InterPro" id="IPR051706">
    <property type="entry name" value="Glycosyltransferase_domain"/>
</dbReference>
<dbReference type="GO" id="GO:0016020">
    <property type="term" value="C:membrane"/>
    <property type="evidence" value="ECO:0007669"/>
    <property type="project" value="GOC"/>
</dbReference>